<evidence type="ECO:0000313" key="4">
    <source>
        <dbReference type="EMBL" id="PJZ74480.1"/>
    </source>
</evidence>
<gene>
    <name evidence="3" type="ORF">CH360_05925</name>
    <name evidence="4" type="ORF">CH373_05505</name>
</gene>
<evidence type="ECO:0000256" key="1">
    <source>
        <dbReference type="ARBA" id="ARBA00022729"/>
    </source>
</evidence>
<dbReference type="Gene3D" id="2.60.40.3710">
    <property type="match status" value="1"/>
</dbReference>
<dbReference type="EMBL" id="NPDZ01000002">
    <property type="protein sequence ID" value="PJZ74480.1"/>
    <property type="molecule type" value="Genomic_DNA"/>
</dbReference>
<keyword evidence="1" id="KW-0732">Signal</keyword>
<dbReference type="Proteomes" id="UP000231990">
    <property type="component" value="Unassembled WGS sequence"/>
</dbReference>
<comment type="caution">
    <text evidence="4">The sequence shown here is derived from an EMBL/GenBank/DDBJ whole genome shotgun (WGS) entry which is preliminary data.</text>
</comment>
<dbReference type="AlphaFoldDB" id="A0A2M9ZQX3"/>
<keyword evidence="5" id="KW-1185">Reference proteome</keyword>
<reference evidence="5 6" key="1">
    <citation type="submission" date="2017-07" db="EMBL/GenBank/DDBJ databases">
        <title>Leptospira spp. isolated from tropical soils.</title>
        <authorList>
            <person name="Thibeaux R."/>
            <person name="Iraola G."/>
            <person name="Ferres I."/>
            <person name="Bierque E."/>
            <person name="Girault D."/>
            <person name="Soupe-Gilbert M.-E."/>
            <person name="Picardeau M."/>
            <person name="Goarant C."/>
        </authorList>
    </citation>
    <scope>NUCLEOTIDE SEQUENCE [LARGE SCALE GENOMIC DNA]</scope>
    <source>
        <strain evidence="4 6">FH1-B-B1</strain>
        <strain evidence="3 5">FH1-B-C1</strain>
    </source>
</reference>
<protein>
    <submittedName>
        <fullName evidence="4">Ig-like protein</fullName>
    </submittedName>
</protein>
<accession>A0A2M9ZQX3</accession>
<evidence type="ECO:0000259" key="2">
    <source>
        <dbReference type="Pfam" id="PF13205"/>
    </source>
</evidence>
<evidence type="ECO:0000313" key="5">
    <source>
        <dbReference type="Proteomes" id="UP000231962"/>
    </source>
</evidence>
<feature type="domain" description="SbsA Ig-like" evidence="2">
    <location>
        <begin position="90"/>
        <end position="180"/>
    </location>
</feature>
<name>A0A2M9ZQX3_9LEPT</name>
<proteinExistence type="predicted"/>
<dbReference type="OrthoDB" id="342859at2"/>
<sequence>MDLLKKRKWSDIAMSLILISLMTLACKPKKEGGFDLMGIFDIGILPGGTSGGIDGSIQPTYNSVDNSVATLPADFGTKNPQAILFINSLDNVDRYKDLEIRFSHSMNKTATEPTISIVGDSGPLLGPNPGGDYYWASGQRLIFNPFRELRPGEKYTLTVSSDALTLSGKPLEPYTVEFTTTIDYGMTNKIKQGAMERTLNGDNDITYDQSANLQLTSNFQNPVSSQTIIQSIILKKSGSTSTVSICASAPCSMTNSIQLTLNGSGIDPTIGGNTYFYEIATSTGKTYRRYFSFNYGNLANANGLLSNISNGVMDEAQMLPFLGKLIEKFTTNAFKVTDDFNTPRTFQEFLIGLPNWSKKKFFDNGQWNIGEACIRPGVAGSGGTNGLDAFKNREFVSVLGSKPGNEGRGYCWVPSPTYPTYPNNVVPPKGAEDQGEWAFDKWPMAAPPFSKYNAPLQDSLGAARMNMDVYVMDMRLPPYVRNASDQQLGNVGADLRVNKGNGSVPPGLGLDLKSRYVEVDLFIVSRYEDWYTIFISPGTLMYFSTTAKLNWDPTADTALNGTDSPNINSVKLTTPSLRMARARNNLSVDTNGVISMTIRSPFAVEDTVFPLNPSDSDINSNTNNFFILPWSNPNHLPMGVYSGAEDTMDFMYTGPMTYQGSNEGGVDNILVPLIGRGTIQNLAGGTVPYVKGIITQYMLKDVIQRIAPNVLNSVVLALRDQGVTIKLPEYLPAPLQNFPLTIKFKLRSDALIKHDGTNKGLVSSLDLAFTSDYVDPQGRGLRTQAAKSGMIITRNPATPFPSTYQFSQSAANPGFLLSMHSDTLSQAAFHLWQRRGLDIVMNKLFIDTMNNFSGGNPLFQLTTTLLKASPIITILAPGRDKLQGLNGSNQLAPAARPYDDIDMIMEPVLAPNIKFKPMGTQAGVPKLRLYFTEMQLKIVAKKPSSCNGLSGEDLTSCQSDTRPNGTSYTLGTVRISMAADADFRFKTFSNPNNNPSLQNLNALQVVLSTEGLDYTVEVLEGQANNPFGLDPDGIYVVIEPLVKSLVVPLINSILKEVPLPPEITFPKLRHPTANTACAINARSNVIDFFTLDTPPTSDPYMLGGLRFKGTALSDPASLVVCP</sequence>
<evidence type="ECO:0000313" key="3">
    <source>
        <dbReference type="EMBL" id="PJZ70585.1"/>
    </source>
</evidence>
<dbReference type="PROSITE" id="PS51257">
    <property type="entry name" value="PROKAR_LIPOPROTEIN"/>
    <property type="match status" value="1"/>
</dbReference>
<dbReference type="InterPro" id="IPR032812">
    <property type="entry name" value="SbsA_Ig"/>
</dbReference>
<dbReference type="EMBL" id="NPDY01000003">
    <property type="protein sequence ID" value="PJZ70585.1"/>
    <property type="molecule type" value="Genomic_DNA"/>
</dbReference>
<evidence type="ECO:0000313" key="6">
    <source>
        <dbReference type="Proteomes" id="UP000231990"/>
    </source>
</evidence>
<dbReference type="Pfam" id="PF13205">
    <property type="entry name" value="Big_5"/>
    <property type="match status" value="1"/>
</dbReference>
<dbReference type="Proteomes" id="UP000231962">
    <property type="component" value="Unassembled WGS sequence"/>
</dbReference>
<organism evidence="4 6">
    <name type="scientific">Leptospira perolatii</name>
    <dbReference type="NCBI Taxonomy" id="2023191"/>
    <lineage>
        <taxon>Bacteria</taxon>
        <taxon>Pseudomonadati</taxon>
        <taxon>Spirochaetota</taxon>
        <taxon>Spirochaetia</taxon>
        <taxon>Leptospirales</taxon>
        <taxon>Leptospiraceae</taxon>
        <taxon>Leptospira</taxon>
    </lineage>
</organism>